<sequence>MLKNVLFIIITISFLLVACDDKKKETDLMMREKQLLEKEKQFAQKESEYQSLLKMRDSIFSKKDSIKITVWPKEVAGAWTGKVICTESNCNDYVVGDQRTDTWEFDSDSLQLSTKIINNNNLVRIYSGKFENNEIKLNYKTDSTSKKQVEMNVLLNEISPNKIRGTRTIAVDNCMARFSVELTRSTK</sequence>
<dbReference type="Proteomes" id="UP000184236">
    <property type="component" value="Unassembled WGS sequence"/>
</dbReference>
<dbReference type="STRING" id="1302685.SAMN05444408_107147"/>
<proteinExistence type="predicted"/>
<dbReference type="AlphaFoldDB" id="A0A1M4Y676"/>
<evidence type="ECO:0000313" key="2">
    <source>
        <dbReference type="EMBL" id="SHF01205.1"/>
    </source>
</evidence>
<evidence type="ECO:0000313" key="3">
    <source>
        <dbReference type="Proteomes" id="UP000184236"/>
    </source>
</evidence>
<reference evidence="3" key="1">
    <citation type="submission" date="2016-11" db="EMBL/GenBank/DDBJ databases">
        <authorList>
            <person name="Varghese N."/>
            <person name="Submissions S."/>
        </authorList>
    </citation>
    <scope>NUCLEOTIDE SEQUENCE [LARGE SCALE GENOMIC DNA]</scope>
    <source>
        <strain evidence="3">DSM 26898</strain>
    </source>
</reference>
<evidence type="ECO:0000256" key="1">
    <source>
        <dbReference type="SAM" id="Coils"/>
    </source>
</evidence>
<feature type="coiled-coil region" evidence="1">
    <location>
        <begin position="19"/>
        <end position="46"/>
    </location>
</feature>
<keyword evidence="1" id="KW-0175">Coiled coil</keyword>
<name>A0A1M4Y676_9FLAO</name>
<dbReference type="PROSITE" id="PS51257">
    <property type="entry name" value="PROKAR_LIPOPROTEIN"/>
    <property type="match status" value="1"/>
</dbReference>
<organism evidence="2 3">
    <name type="scientific">Chryseobacterium takakiae</name>
    <dbReference type="NCBI Taxonomy" id="1302685"/>
    <lineage>
        <taxon>Bacteria</taxon>
        <taxon>Pseudomonadati</taxon>
        <taxon>Bacteroidota</taxon>
        <taxon>Flavobacteriia</taxon>
        <taxon>Flavobacteriales</taxon>
        <taxon>Weeksellaceae</taxon>
        <taxon>Chryseobacterium group</taxon>
        <taxon>Chryseobacterium</taxon>
    </lineage>
</organism>
<gene>
    <name evidence="2" type="ORF">SAMN05444408_107147</name>
</gene>
<dbReference type="RefSeq" id="WP_072884809.1">
    <property type="nucleotide sequence ID" value="NZ_FQVO01000007.1"/>
</dbReference>
<dbReference type="OrthoDB" id="766447at2"/>
<protein>
    <submittedName>
        <fullName evidence="2">Uncharacterized protein</fullName>
    </submittedName>
</protein>
<accession>A0A1M4Y676</accession>
<dbReference type="EMBL" id="FQVO01000007">
    <property type="protein sequence ID" value="SHF01205.1"/>
    <property type="molecule type" value="Genomic_DNA"/>
</dbReference>
<keyword evidence="3" id="KW-1185">Reference proteome</keyword>